<comment type="caution">
    <text evidence="1">The sequence shown here is derived from an EMBL/GenBank/DDBJ whole genome shotgun (WGS) entry which is preliminary data.</text>
</comment>
<name>A0ABP4XZL0_9MICO</name>
<dbReference type="EMBL" id="BAAANJ010000001">
    <property type="protein sequence ID" value="GAA1799151.1"/>
    <property type="molecule type" value="Genomic_DNA"/>
</dbReference>
<evidence type="ECO:0000313" key="2">
    <source>
        <dbReference type="Proteomes" id="UP001500002"/>
    </source>
</evidence>
<evidence type="ECO:0008006" key="3">
    <source>
        <dbReference type="Google" id="ProtNLM"/>
    </source>
</evidence>
<protein>
    <recommendedName>
        <fullName evidence="3">7-cyano-7-deazaguanine synthase</fullName>
    </recommendedName>
</protein>
<proteinExistence type="predicted"/>
<organism evidence="1 2">
    <name type="scientific">Agromyces neolithicus</name>
    <dbReference type="NCBI Taxonomy" id="269420"/>
    <lineage>
        <taxon>Bacteria</taxon>
        <taxon>Bacillati</taxon>
        <taxon>Actinomycetota</taxon>
        <taxon>Actinomycetes</taxon>
        <taxon>Micrococcales</taxon>
        <taxon>Microbacteriaceae</taxon>
        <taxon>Agromyces</taxon>
    </lineage>
</organism>
<keyword evidence="2" id="KW-1185">Reference proteome</keyword>
<sequence length="386" mass="42624">MLNSNDGQITWSVPVGGLTGAPDHLWFRLPEEHAPLVTDRADPAVIGLLIPAMHAAEPMHVSGPVTDELAHNLTHGYQHILETVIRGLRRVNVDATNTTPGGEPARGVGTGFSAGVDSYAVLAEHFFQPVPQDLRVTHLTFFNVGSHTSGERGRSVFRSHRDRLVPVAQEIGLPFIPVDSNLDDFYGFTNFQQTNGPRNLSAASLLQAGLGRYYLAGSVSFPNITVRRLHDTAFSEPISMPLLATRQFRPISHGDQYTRVEKTLMVADIPVARTSLNVCTNPLPDGGNCSHCPKCARTELTLEISNRLEEFRVVFDIAAYRKSRTSFMDWVVTQRSSVLAGEIREQARRAGFRLPPAPVALTRRGVTTGRRKALSLLRRARRRLSR</sequence>
<accession>A0ABP4XZL0</accession>
<reference evidence="2" key="1">
    <citation type="journal article" date="2019" name="Int. J. Syst. Evol. Microbiol.">
        <title>The Global Catalogue of Microorganisms (GCM) 10K type strain sequencing project: providing services to taxonomists for standard genome sequencing and annotation.</title>
        <authorList>
            <consortium name="The Broad Institute Genomics Platform"/>
            <consortium name="The Broad Institute Genome Sequencing Center for Infectious Disease"/>
            <person name="Wu L."/>
            <person name="Ma J."/>
        </authorList>
    </citation>
    <scope>NUCLEOTIDE SEQUENCE [LARGE SCALE GENOMIC DNA]</scope>
    <source>
        <strain evidence="2">JCM 14322</strain>
    </source>
</reference>
<dbReference type="RefSeq" id="WP_344292808.1">
    <property type="nucleotide sequence ID" value="NZ_BAAANJ010000001.1"/>
</dbReference>
<evidence type="ECO:0000313" key="1">
    <source>
        <dbReference type="EMBL" id="GAA1799151.1"/>
    </source>
</evidence>
<dbReference type="Proteomes" id="UP001500002">
    <property type="component" value="Unassembled WGS sequence"/>
</dbReference>
<gene>
    <name evidence="1" type="ORF">GCM10009749_03640</name>
</gene>